<dbReference type="InterPro" id="IPR003594">
    <property type="entry name" value="HATPase_dom"/>
</dbReference>
<evidence type="ECO:0000313" key="9">
    <source>
        <dbReference type="Proteomes" id="UP000823823"/>
    </source>
</evidence>
<evidence type="ECO:0000256" key="5">
    <source>
        <dbReference type="SAM" id="MobiDB-lite"/>
    </source>
</evidence>
<reference evidence="8" key="1">
    <citation type="journal article" date="2021" name="PeerJ">
        <title>Extensive microbial diversity within the chicken gut microbiome revealed by metagenomics and culture.</title>
        <authorList>
            <person name="Gilroy R."/>
            <person name="Ravi A."/>
            <person name="Getino M."/>
            <person name="Pursley I."/>
            <person name="Horton D.L."/>
            <person name="Alikhan N.F."/>
            <person name="Baker D."/>
            <person name="Gharbi K."/>
            <person name="Hall N."/>
            <person name="Watson M."/>
            <person name="Adriaenssens E.M."/>
            <person name="Foster-Nyarko E."/>
            <person name="Jarju S."/>
            <person name="Secka A."/>
            <person name="Antonio M."/>
            <person name="Oren A."/>
            <person name="Chaudhuri R.R."/>
            <person name="La Ragione R."/>
            <person name="Hildebrand F."/>
            <person name="Pallen M.J."/>
        </authorList>
    </citation>
    <scope>NUCLEOTIDE SEQUENCE</scope>
    <source>
        <strain evidence="8">ChiHjej13B12-24818</strain>
    </source>
</reference>
<feature type="transmembrane region" description="Helical" evidence="6">
    <location>
        <begin position="177"/>
        <end position="200"/>
    </location>
</feature>
<protein>
    <submittedName>
        <fullName evidence="8">Sensor histidine kinase</fullName>
    </submittedName>
</protein>
<keyword evidence="2 8" id="KW-0418">Kinase</keyword>
<dbReference type="Proteomes" id="UP000823823">
    <property type="component" value="Unassembled WGS sequence"/>
</dbReference>
<dbReference type="PANTHER" id="PTHR24421:SF62">
    <property type="entry name" value="SENSORY TRANSDUCTION HISTIDINE KINASE"/>
    <property type="match status" value="1"/>
</dbReference>
<dbReference type="Pfam" id="PF02518">
    <property type="entry name" value="HATPase_c"/>
    <property type="match status" value="1"/>
</dbReference>
<dbReference type="Pfam" id="PF07730">
    <property type="entry name" value="HisKA_3"/>
    <property type="match status" value="1"/>
</dbReference>
<reference evidence="8" key="2">
    <citation type="submission" date="2021-04" db="EMBL/GenBank/DDBJ databases">
        <authorList>
            <person name="Gilroy R."/>
        </authorList>
    </citation>
    <scope>NUCLEOTIDE SEQUENCE</scope>
    <source>
        <strain evidence="8">ChiHjej13B12-24818</strain>
    </source>
</reference>
<feature type="transmembrane region" description="Helical" evidence="6">
    <location>
        <begin position="212"/>
        <end position="234"/>
    </location>
</feature>
<evidence type="ECO:0000256" key="4">
    <source>
        <dbReference type="SAM" id="Coils"/>
    </source>
</evidence>
<dbReference type="EMBL" id="DWZH01000092">
    <property type="protein sequence ID" value="HJB11190.1"/>
    <property type="molecule type" value="Genomic_DNA"/>
</dbReference>
<feature type="transmembrane region" description="Helical" evidence="6">
    <location>
        <begin position="140"/>
        <end position="157"/>
    </location>
</feature>
<dbReference type="CDD" id="cd16917">
    <property type="entry name" value="HATPase_UhpB-NarQ-NarX-like"/>
    <property type="match status" value="1"/>
</dbReference>
<gene>
    <name evidence="8" type="ORF">H9786_11800</name>
</gene>
<keyword evidence="6" id="KW-1133">Transmembrane helix</keyword>
<feature type="compositionally biased region" description="Basic and acidic residues" evidence="5">
    <location>
        <begin position="59"/>
        <end position="97"/>
    </location>
</feature>
<evidence type="ECO:0000256" key="1">
    <source>
        <dbReference type="ARBA" id="ARBA00022679"/>
    </source>
</evidence>
<dbReference type="InterPro" id="IPR005467">
    <property type="entry name" value="His_kinase_dom"/>
</dbReference>
<feature type="domain" description="Histidine kinase" evidence="7">
    <location>
        <begin position="424"/>
        <end position="509"/>
    </location>
</feature>
<feature type="compositionally biased region" description="Low complexity" evidence="5">
    <location>
        <begin position="49"/>
        <end position="58"/>
    </location>
</feature>
<comment type="caution">
    <text evidence="8">The sequence shown here is derived from an EMBL/GenBank/DDBJ whole genome shotgun (WGS) entry which is preliminary data.</text>
</comment>
<dbReference type="AlphaFoldDB" id="A0A9D2LES7"/>
<dbReference type="PROSITE" id="PS50109">
    <property type="entry name" value="HIS_KIN"/>
    <property type="match status" value="1"/>
</dbReference>
<keyword evidence="6" id="KW-0472">Membrane</keyword>
<evidence type="ECO:0000256" key="6">
    <source>
        <dbReference type="SAM" id="Phobius"/>
    </source>
</evidence>
<proteinExistence type="predicted"/>
<feature type="transmembrane region" description="Helical" evidence="6">
    <location>
        <begin position="114"/>
        <end position="133"/>
    </location>
</feature>
<dbReference type="InterPro" id="IPR011712">
    <property type="entry name" value="Sig_transdc_His_kin_sub3_dim/P"/>
</dbReference>
<dbReference type="PANTHER" id="PTHR24421">
    <property type="entry name" value="NITRATE/NITRITE SENSOR PROTEIN NARX-RELATED"/>
    <property type="match status" value="1"/>
</dbReference>
<evidence type="ECO:0000259" key="7">
    <source>
        <dbReference type="PROSITE" id="PS50109"/>
    </source>
</evidence>
<keyword evidence="1" id="KW-0808">Transferase</keyword>
<dbReference type="Gene3D" id="3.30.565.10">
    <property type="entry name" value="Histidine kinase-like ATPase, C-terminal domain"/>
    <property type="match status" value="1"/>
</dbReference>
<dbReference type="Gene3D" id="1.20.5.1930">
    <property type="match status" value="1"/>
</dbReference>
<dbReference type="GO" id="GO:0016020">
    <property type="term" value="C:membrane"/>
    <property type="evidence" value="ECO:0007669"/>
    <property type="project" value="InterPro"/>
</dbReference>
<keyword evidence="3" id="KW-0902">Two-component regulatory system</keyword>
<dbReference type="SUPFAM" id="SSF55874">
    <property type="entry name" value="ATPase domain of HSP90 chaperone/DNA topoisomerase II/histidine kinase"/>
    <property type="match status" value="1"/>
</dbReference>
<dbReference type="InterPro" id="IPR050482">
    <property type="entry name" value="Sensor_HK_TwoCompSys"/>
</dbReference>
<feature type="transmembrane region" description="Helical" evidence="6">
    <location>
        <begin position="240"/>
        <end position="261"/>
    </location>
</feature>
<feature type="coiled-coil region" evidence="4">
    <location>
        <begin position="269"/>
        <end position="296"/>
    </location>
</feature>
<feature type="region of interest" description="Disordered" evidence="5">
    <location>
        <begin position="15"/>
        <end position="109"/>
    </location>
</feature>
<evidence type="ECO:0000256" key="2">
    <source>
        <dbReference type="ARBA" id="ARBA00022777"/>
    </source>
</evidence>
<keyword evidence="6" id="KW-0812">Transmembrane</keyword>
<dbReference type="SMART" id="SM00387">
    <property type="entry name" value="HATPase_c"/>
    <property type="match status" value="1"/>
</dbReference>
<organism evidence="8 9">
    <name type="scientific">Candidatus Brachybacterium merdavium</name>
    <dbReference type="NCBI Taxonomy" id="2838513"/>
    <lineage>
        <taxon>Bacteria</taxon>
        <taxon>Bacillati</taxon>
        <taxon>Actinomycetota</taxon>
        <taxon>Actinomycetes</taxon>
        <taxon>Micrococcales</taxon>
        <taxon>Dermabacteraceae</taxon>
        <taxon>Brachybacterium</taxon>
    </lineage>
</organism>
<dbReference type="InterPro" id="IPR036890">
    <property type="entry name" value="HATPase_C_sf"/>
</dbReference>
<name>A0A9D2LES7_9MICO</name>
<dbReference type="GO" id="GO:0046983">
    <property type="term" value="F:protein dimerization activity"/>
    <property type="evidence" value="ECO:0007669"/>
    <property type="project" value="InterPro"/>
</dbReference>
<evidence type="ECO:0000313" key="8">
    <source>
        <dbReference type="EMBL" id="HJB11190.1"/>
    </source>
</evidence>
<dbReference type="GO" id="GO:0000155">
    <property type="term" value="F:phosphorelay sensor kinase activity"/>
    <property type="evidence" value="ECO:0007669"/>
    <property type="project" value="InterPro"/>
</dbReference>
<evidence type="ECO:0000256" key="3">
    <source>
        <dbReference type="ARBA" id="ARBA00023012"/>
    </source>
</evidence>
<accession>A0A9D2LES7</accession>
<sequence>MDARPWYLEVDEGTLIAMATDVSSPSTTPRPAPRTGRHQPTPPGGPGSSSGLLAPVSPRDQHSPASPRDKHSPARATEPRPVDGPDGAVDHDRLRDDTPDDAPGPSAPGVIGRLVPPFLAAISTALGWVMVDVLTSGPQMWWATAVVVVTMGLRLLLERALPRFGAGSRPMLGIYAVHVVLVAASVVLNPLACIYAFVGYLDSYRFFSDQQLYVLVITTAMLCAVGQTGGIGVILEEPLLFAGIAAVNLFLATLMLYMSMVREKEVAERERTLSALQQATQENDALQEELLRRAREAGVDEERARLSREIHDTVAQGLVGVIRQLETVGGELEADAGAQVTGGADGGADGGDVRRRIALAEEAARDCLVEARRAVEALAPYQLTEAGTAHGLGELVARWARTHRIVATFDADDAPSHGPHAAVLVRIAQEALANVARHSGAQTVTVTLSGSEEEQSLQVTDDGRGFDVETITRGHGLANMAQRVEEVGGRLHLSSHERRGASVIATVPG</sequence>
<keyword evidence="4" id="KW-0175">Coiled coil</keyword>